<proteinExistence type="predicted"/>
<sequence>MTWRSEASPVAGWIVTALVYCGWTWATIAPMDAEQTRSHSTAEDAGRGTTDVILLIAALASLVGVAVLLAAGSQKGSSAIAETGLGVLCVISSWLLVHTLFTMRYARLYYENGGGIGFNQDEDPDYQDFAYLTFTVGMTYQVSDTDITSKAIRHTILRHGLLSYLLGAVVLASTVNLVASIASNA</sequence>
<evidence type="ECO:0000313" key="3">
    <source>
        <dbReference type="Proteomes" id="UP000386847"/>
    </source>
</evidence>
<keyword evidence="1" id="KW-1133">Transmembrane helix</keyword>
<feature type="transmembrane region" description="Helical" evidence="1">
    <location>
        <begin position="12"/>
        <end position="31"/>
    </location>
</feature>
<dbReference type="InterPro" id="IPR009781">
    <property type="entry name" value="DUF1345"/>
</dbReference>
<feature type="transmembrane region" description="Helical" evidence="1">
    <location>
        <begin position="161"/>
        <end position="182"/>
    </location>
</feature>
<protein>
    <submittedName>
        <fullName evidence="2">DUF1345 domain-containing protein</fullName>
    </submittedName>
</protein>
<evidence type="ECO:0000256" key="1">
    <source>
        <dbReference type="SAM" id="Phobius"/>
    </source>
</evidence>
<keyword evidence="1" id="KW-0812">Transmembrane</keyword>
<name>A0A5Q2FDA2_9ACTN</name>
<dbReference type="AlphaFoldDB" id="A0A5Q2FDA2"/>
<accession>A0A5Q2FDA2</accession>
<dbReference type="KEGG" id="rain:Rai3103_05195"/>
<evidence type="ECO:0000313" key="2">
    <source>
        <dbReference type="EMBL" id="QGF25090.1"/>
    </source>
</evidence>
<feature type="transmembrane region" description="Helical" evidence="1">
    <location>
        <begin position="52"/>
        <end position="71"/>
    </location>
</feature>
<dbReference type="Proteomes" id="UP000386847">
    <property type="component" value="Chromosome"/>
</dbReference>
<dbReference type="Pfam" id="PF07077">
    <property type="entry name" value="DUF1345"/>
    <property type="match status" value="1"/>
</dbReference>
<feature type="transmembrane region" description="Helical" evidence="1">
    <location>
        <begin position="83"/>
        <end position="101"/>
    </location>
</feature>
<reference evidence="2 3" key="1">
    <citation type="submission" date="2019-10" db="EMBL/GenBank/DDBJ databases">
        <title>Genomic analysis of Raineyella sp. CBA3103.</title>
        <authorList>
            <person name="Roh S.W."/>
        </authorList>
    </citation>
    <scope>NUCLEOTIDE SEQUENCE [LARGE SCALE GENOMIC DNA]</scope>
    <source>
        <strain evidence="2 3">CBA3103</strain>
    </source>
</reference>
<gene>
    <name evidence="2" type="ORF">Rai3103_05195</name>
</gene>
<dbReference type="EMBL" id="CP045725">
    <property type="protein sequence ID" value="QGF25090.1"/>
    <property type="molecule type" value="Genomic_DNA"/>
</dbReference>
<organism evidence="2 3">
    <name type="scientific">Raineyella fluvialis</name>
    <dbReference type="NCBI Taxonomy" id="2662261"/>
    <lineage>
        <taxon>Bacteria</taxon>
        <taxon>Bacillati</taxon>
        <taxon>Actinomycetota</taxon>
        <taxon>Actinomycetes</taxon>
        <taxon>Propionibacteriales</taxon>
        <taxon>Propionibacteriaceae</taxon>
        <taxon>Raineyella</taxon>
    </lineage>
</organism>
<keyword evidence="3" id="KW-1185">Reference proteome</keyword>
<keyword evidence="1" id="KW-0472">Membrane</keyword>